<sequence length="183" mass="20330">MEGMVTTMKKIKATKATGQTNQETSKEKKKKLMIFSGIVAAVLVLSFVFMVVEASQKYKLHIVNHTSKNITQLQLLFSSDEVNYTSDVFFDSAIAAGEEINTEFPRLPLMGTNSGLISKTYFEGEEGILNDNGLFFTNFSGKITIEFTEDEAGVITMFVKAKEGKGKLSTFCDDDQVMEFAKK</sequence>
<evidence type="ECO:0000313" key="2">
    <source>
        <dbReference type="EMBL" id="HCL03970.1"/>
    </source>
</evidence>
<protein>
    <submittedName>
        <fullName evidence="2">Uncharacterized protein</fullName>
    </submittedName>
</protein>
<keyword evidence="1" id="KW-0472">Membrane</keyword>
<gene>
    <name evidence="2" type="ORF">DHW61_16450</name>
</gene>
<feature type="transmembrane region" description="Helical" evidence="1">
    <location>
        <begin position="32"/>
        <end position="52"/>
    </location>
</feature>
<evidence type="ECO:0000313" key="3">
    <source>
        <dbReference type="Proteomes" id="UP000262969"/>
    </source>
</evidence>
<organism evidence="2 3">
    <name type="scientific">Lachnoclostridium phytofermentans</name>
    <dbReference type="NCBI Taxonomy" id="66219"/>
    <lineage>
        <taxon>Bacteria</taxon>
        <taxon>Bacillati</taxon>
        <taxon>Bacillota</taxon>
        <taxon>Clostridia</taxon>
        <taxon>Lachnospirales</taxon>
        <taxon>Lachnospiraceae</taxon>
    </lineage>
</organism>
<accession>A0A3D2X9Z9</accession>
<proteinExistence type="predicted"/>
<dbReference type="AlphaFoldDB" id="A0A3D2X9Z9"/>
<reference evidence="2 3" key="1">
    <citation type="journal article" date="2018" name="Nat. Biotechnol.">
        <title>A standardized bacterial taxonomy based on genome phylogeny substantially revises the tree of life.</title>
        <authorList>
            <person name="Parks D.H."/>
            <person name="Chuvochina M."/>
            <person name="Waite D.W."/>
            <person name="Rinke C."/>
            <person name="Skarshewski A."/>
            <person name="Chaumeil P.A."/>
            <person name="Hugenholtz P."/>
        </authorList>
    </citation>
    <scope>NUCLEOTIDE SEQUENCE [LARGE SCALE GENOMIC DNA]</scope>
    <source>
        <strain evidence="2">UBA11728</strain>
    </source>
</reference>
<comment type="caution">
    <text evidence="2">The sequence shown here is derived from an EMBL/GenBank/DDBJ whole genome shotgun (WGS) entry which is preliminary data.</text>
</comment>
<evidence type="ECO:0000256" key="1">
    <source>
        <dbReference type="SAM" id="Phobius"/>
    </source>
</evidence>
<dbReference type="EMBL" id="DPVV01000537">
    <property type="protein sequence ID" value="HCL03970.1"/>
    <property type="molecule type" value="Genomic_DNA"/>
</dbReference>
<name>A0A3D2X9Z9_9FIRM</name>
<keyword evidence="1" id="KW-0812">Transmembrane</keyword>
<dbReference type="Proteomes" id="UP000262969">
    <property type="component" value="Unassembled WGS sequence"/>
</dbReference>
<keyword evidence="1" id="KW-1133">Transmembrane helix</keyword>